<evidence type="ECO:0000313" key="7">
    <source>
        <dbReference type="Proteomes" id="UP001516351"/>
    </source>
</evidence>
<dbReference type="InterPro" id="IPR011010">
    <property type="entry name" value="DNA_brk_join_enz"/>
</dbReference>
<dbReference type="Proteomes" id="UP001516351">
    <property type="component" value="Unassembled WGS sequence"/>
</dbReference>
<evidence type="ECO:0000259" key="5">
    <source>
        <dbReference type="PROSITE" id="PS51898"/>
    </source>
</evidence>
<evidence type="ECO:0000313" key="6">
    <source>
        <dbReference type="EMBL" id="NVN47520.1"/>
    </source>
</evidence>
<dbReference type="InterPro" id="IPR013762">
    <property type="entry name" value="Integrase-like_cat_sf"/>
</dbReference>
<comment type="caution">
    <text evidence="6">The sequence shown here is derived from an EMBL/GenBank/DDBJ whole genome shotgun (WGS) entry which is preliminary data.</text>
</comment>
<organism evidence="6 7">
    <name type="scientific">Asaia spathodeae</name>
    <dbReference type="NCBI Taxonomy" id="657016"/>
    <lineage>
        <taxon>Bacteria</taxon>
        <taxon>Pseudomonadati</taxon>
        <taxon>Pseudomonadota</taxon>
        <taxon>Alphaproteobacteria</taxon>
        <taxon>Acetobacterales</taxon>
        <taxon>Acetobacteraceae</taxon>
        <taxon>Asaia</taxon>
    </lineage>
</organism>
<dbReference type="Gene3D" id="1.10.443.10">
    <property type="entry name" value="Intergrase catalytic core"/>
    <property type="match status" value="1"/>
</dbReference>
<dbReference type="Pfam" id="PF00589">
    <property type="entry name" value="Phage_integrase"/>
    <property type="match status" value="1"/>
</dbReference>
<evidence type="ECO:0000256" key="3">
    <source>
        <dbReference type="ARBA" id="ARBA00023125"/>
    </source>
</evidence>
<evidence type="ECO:0000256" key="4">
    <source>
        <dbReference type="ARBA" id="ARBA00023172"/>
    </source>
</evidence>
<proteinExistence type="inferred from homology"/>
<dbReference type="SUPFAM" id="SSF56349">
    <property type="entry name" value="DNA breaking-rejoining enzymes"/>
    <property type="match status" value="1"/>
</dbReference>
<accession>A0ABX2P826</accession>
<evidence type="ECO:0000256" key="1">
    <source>
        <dbReference type="ARBA" id="ARBA00008857"/>
    </source>
</evidence>
<dbReference type="InterPro" id="IPR050090">
    <property type="entry name" value="Tyrosine_recombinase_XerCD"/>
</dbReference>
<dbReference type="PANTHER" id="PTHR30349:SF64">
    <property type="entry name" value="PROPHAGE INTEGRASE INTD-RELATED"/>
    <property type="match status" value="1"/>
</dbReference>
<sequence length="282" mass="32578">MAVSECLSRYVESRRGKVSALKRLEEATVPLDEALGHLRIDQIDQKRWDTFASGRFKKRGEANVPISPGTLRREFNVLRAALRRAWKDGYLVRPPEIEPPRDSAPRDRFLTKEEARRLIDAAQTPHVRLFMALAIYTGARKGSILALTWDRVHWTTNMIDFQEPGRALTRKRRATVPMTKALREEMEAAFDERNGDYVVNWHGKQIPTGLRWSFNKACERAGLTWKPTPHHLKHSLASWFAMDGVPIDQTSDWLATDPQTLRRVYRKFDPSYLKNIAEGFKL</sequence>
<keyword evidence="2" id="KW-0229">DNA integration</keyword>
<dbReference type="EMBL" id="JABXXV010000006">
    <property type="protein sequence ID" value="NVN47520.1"/>
    <property type="molecule type" value="Genomic_DNA"/>
</dbReference>
<dbReference type="InterPro" id="IPR010998">
    <property type="entry name" value="Integrase_recombinase_N"/>
</dbReference>
<dbReference type="Gene3D" id="1.10.150.130">
    <property type="match status" value="1"/>
</dbReference>
<protein>
    <submittedName>
        <fullName evidence="6">Site-specific integrase</fullName>
    </submittedName>
</protein>
<dbReference type="CDD" id="cd00796">
    <property type="entry name" value="INT_Rci_Hp1_C"/>
    <property type="match status" value="1"/>
</dbReference>
<gene>
    <name evidence="6" type="ORF">HW542_11970</name>
</gene>
<feature type="domain" description="Tyr recombinase" evidence="5">
    <location>
        <begin position="105"/>
        <end position="278"/>
    </location>
</feature>
<evidence type="ECO:0000256" key="2">
    <source>
        <dbReference type="ARBA" id="ARBA00022908"/>
    </source>
</evidence>
<dbReference type="PROSITE" id="PS51898">
    <property type="entry name" value="TYR_RECOMBINASE"/>
    <property type="match status" value="1"/>
</dbReference>
<keyword evidence="4" id="KW-0233">DNA recombination</keyword>
<dbReference type="PANTHER" id="PTHR30349">
    <property type="entry name" value="PHAGE INTEGRASE-RELATED"/>
    <property type="match status" value="1"/>
</dbReference>
<keyword evidence="3" id="KW-0238">DNA-binding</keyword>
<dbReference type="RefSeq" id="WP_267311944.1">
    <property type="nucleotide sequence ID" value="NZ_JABXXV010000006.1"/>
</dbReference>
<reference evidence="6 7" key="1">
    <citation type="submission" date="2020-06" db="EMBL/GenBank/DDBJ databases">
        <title>Synonyms of Asaia species.</title>
        <authorList>
            <person name="Sombolestani A."/>
        </authorList>
    </citation>
    <scope>NUCLEOTIDE SEQUENCE [LARGE SCALE GENOMIC DNA]</scope>
    <source>
        <strain evidence="6 7">LMG 27047</strain>
    </source>
</reference>
<name>A0ABX2P826_9PROT</name>
<dbReference type="InterPro" id="IPR002104">
    <property type="entry name" value="Integrase_catalytic"/>
</dbReference>
<comment type="similarity">
    <text evidence="1">Belongs to the 'phage' integrase family.</text>
</comment>
<keyword evidence="7" id="KW-1185">Reference proteome</keyword>